<evidence type="ECO:0000256" key="8">
    <source>
        <dbReference type="ARBA" id="ARBA00022692"/>
    </source>
</evidence>
<dbReference type="GO" id="GO:0006811">
    <property type="term" value="P:monoatomic ion transport"/>
    <property type="evidence" value="ECO:0007669"/>
    <property type="project" value="UniProtKB-KW"/>
</dbReference>
<keyword evidence="15" id="KW-1185">Reference proteome</keyword>
<dbReference type="STRING" id="1120996.SAMN02746066_03059"/>
<feature type="transmembrane region" description="Helical" evidence="13">
    <location>
        <begin position="140"/>
        <end position="158"/>
    </location>
</feature>
<comment type="function">
    <text evidence="1">Multidrug efflux pump.</text>
</comment>
<dbReference type="AlphaFoldDB" id="A0A1M7L4A7"/>
<evidence type="ECO:0000256" key="1">
    <source>
        <dbReference type="ARBA" id="ARBA00003408"/>
    </source>
</evidence>
<evidence type="ECO:0000256" key="3">
    <source>
        <dbReference type="ARBA" id="ARBA00010199"/>
    </source>
</evidence>
<dbReference type="EMBL" id="FRCP01000015">
    <property type="protein sequence ID" value="SHM72708.1"/>
    <property type="molecule type" value="Genomic_DNA"/>
</dbReference>
<gene>
    <name evidence="14" type="ORF">SAMN02746066_03059</name>
</gene>
<dbReference type="PANTHER" id="PTHR43298">
    <property type="entry name" value="MULTIDRUG RESISTANCE PROTEIN NORM-RELATED"/>
    <property type="match status" value="1"/>
</dbReference>
<comment type="subcellular location">
    <subcellularLocation>
        <location evidence="2">Cell membrane</location>
        <topology evidence="2">Multi-pass membrane protein</topology>
    </subcellularLocation>
</comment>
<dbReference type="InterPro" id="IPR002528">
    <property type="entry name" value="MATE_fam"/>
</dbReference>
<keyword evidence="6" id="KW-0050">Antiport</keyword>
<evidence type="ECO:0000256" key="5">
    <source>
        <dbReference type="ARBA" id="ARBA00022448"/>
    </source>
</evidence>
<protein>
    <recommendedName>
        <fullName evidence="4">Probable multidrug resistance protein NorM</fullName>
    </recommendedName>
    <alternativeName>
        <fullName evidence="12">Multidrug-efflux transporter</fullName>
    </alternativeName>
</protein>
<keyword evidence="10" id="KW-0406">Ion transport</keyword>
<sequence length="458" mass="50432">MRKLIGDKKFYRMILGIAIPIMIQNGITNFVGMIDNIMVGRVGTEQMSGVAIVNQLFFVFNLCIFGGVSGAGIFGAQFYGQDNQEGVRSAFRFKIIICTIMLAISMIIFSGFGTSLISMYLHEGSNVGNITLALSYGESYMRIMLIGLIPFMMIQIYASTLRETGQTLTPMIAGIISVIVNTTLNYILIFGKFGAPALGVEGAAIATVIARFIEAGIIIVWTHIHYKKNQFIVGIYRTLRIPTDLSKQIIVKGMPLLVNEALWSAGMAMLMQCYSVRGIAVVAGYNISSTISNMFNIVFIAMGSTVSIVVGQLLGAGKMEEAKDTANKMIFFSVITSIVVGLFMGAIAHVFVNIYKTDEEVKYLARSFIRIVALMMPIQAFLNAAYFTLRSGGKTVITFLFDSCFVWVVSIPVALFLTRLTGMSILWIYFICQFADIIKCIIGYVLVKKGVWLNNIVE</sequence>
<evidence type="ECO:0000256" key="2">
    <source>
        <dbReference type="ARBA" id="ARBA00004651"/>
    </source>
</evidence>
<keyword evidence="11 13" id="KW-0472">Membrane</keyword>
<evidence type="ECO:0000256" key="11">
    <source>
        <dbReference type="ARBA" id="ARBA00023136"/>
    </source>
</evidence>
<proteinExistence type="inferred from homology"/>
<evidence type="ECO:0000256" key="13">
    <source>
        <dbReference type="SAM" id="Phobius"/>
    </source>
</evidence>
<dbReference type="InterPro" id="IPR048279">
    <property type="entry name" value="MdtK-like"/>
</dbReference>
<evidence type="ECO:0000256" key="7">
    <source>
        <dbReference type="ARBA" id="ARBA00022475"/>
    </source>
</evidence>
<feature type="transmembrane region" description="Helical" evidence="13">
    <location>
        <begin position="329"/>
        <end position="355"/>
    </location>
</feature>
<feature type="transmembrane region" description="Helical" evidence="13">
    <location>
        <begin position="396"/>
        <end position="418"/>
    </location>
</feature>
<evidence type="ECO:0000313" key="15">
    <source>
        <dbReference type="Proteomes" id="UP000184038"/>
    </source>
</evidence>
<dbReference type="Pfam" id="PF01554">
    <property type="entry name" value="MatE"/>
    <property type="match status" value="2"/>
</dbReference>
<dbReference type="PIRSF" id="PIRSF006603">
    <property type="entry name" value="DinF"/>
    <property type="match status" value="1"/>
</dbReference>
<name>A0A1M7L4A7_9FIRM</name>
<organism evidence="14 15">
    <name type="scientific">Anaerosporobacter mobilis DSM 15930</name>
    <dbReference type="NCBI Taxonomy" id="1120996"/>
    <lineage>
        <taxon>Bacteria</taxon>
        <taxon>Bacillati</taxon>
        <taxon>Bacillota</taxon>
        <taxon>Clostridia</taxon>
        <taxon>Lachnospirales</taxon>
        <taxon>Lachnospiraceae</taxon>
        <taxon>Anaerosporobacter</taxon>
    </lineage>
</organism>
<accession>A0A1M7L4A7</accession>
<feature type="transmembrane region" description="Helical" evidence="13">
    <location>
        <begin position="202"/>
        <end position="221"/>
    </location>
</feature>
<evidence type="ECO:0000256" key="6">
    <source>
        <dbReference type="ARBA" id="ARBA00022449"/>
    </source>
</evidence>
<evidence type="ECO:0000256" key="12">
    <source>
        <dbReference type="ARBA" id="ARBA00031636"/>
    </source>
</evidence>
<feature type="transmembrane region" description="Helical" evidence="13">
    <location>
        <begin position="12"/>
        <end position="32"/>
    </location>
</feature>
<dbReference type="Proteomes" id="UP000184038">
    <property type="component" value="Unassembled WGS sequence"/>
</dbReference>
<keyword evidence="7" id="KW-1003">Cell membrane</keyword>
<reference evidence="14 15" key="1">
    <citation type="submission" date="2016-11" db="EMBL/GenBank/DDBJ databases">
        <authorList>
            <person name="Jaros S."/>
            <person name="Januszkiewicz K."/>
            <person name="Wedrychowicz H."/>
        </authorList>
    </citation>
    <scope>NUCLEOTIDE SEQUENCE [LARGE SCALE GENOMIC DNA]</scope>
    <source>
        <strain evidence="14 15">DSM 15930</strain>
    </source>
</reference>
<evidence type="ECO:0000256" key="9">
    <source>
        <dbReference type="ARBA" id="ARBA00022989"/>
    </source>
</evidence>
<dbReference type="GO" id="GO:0042910">
    <property type="term" value="F:xenobiotic transmembrane transporter activity"/>
    <property type="evidence" value="ECO:0007669"/>
    <property type="project" value="InterPro"/>
</dbReference>
<dbReference type="RefSeq" id="WP_073289269.1">
    <property type="nucleotide sequence ID" value="NZ_FRCP01000015.1"/>
</dbReference>
<feature type="transmembrane region" description="Helical" evidence="13">
    <location>
        <begin position="170"/>
        <end position="190"/>
    </location>
</feature>
<dbReference type="InterPro" id="IPR050222">
    <property type="entry name" value="MATE_MdtK"/>
</dbReference>
<keyword evidence="5" id="KW-0813">Transport</keyword>
<evidence type="ECO:0000256" key="10">
    <source>
        <dbReference type="ARBA" id="ARBA00023065"/>
    </source>
</evidence>
<feature type="transmembrane region" description="Helical" evidence="13">
    <location>
        <begin position="367"/>
        <end position="389"/>
    </location>
</feature>
<feature type="transmembrane region" description="Helical" evidence="13">
    <location>
        <begin position="262"/>
        <end position="285"/>
    </location>
</feature>
<dbReference type="PANTHER" id="PTHR43298:SF2">
    <property type="entry name" value="FMN_FAD EXPORTER YEEO-RELATED"/>
    <property type="match status" value="1"/>
</dbReference>
<evidence type="ECO:0000256" key="4">
    <source>
        <dbReference type="ARBA" id="ARBA00020268"/>
    </source>
</evidence>
<keyword evidence="9 13" id="KW-1133">Transmembrane helix</keyword>
<dbReference type="OrthoDB" id="9780160at2"/>
<feature type="transmembrane region" description="Helical" evidence="13">
    <location>
        <begin position="52"/>
        <end position="74"/>
    </location>
</feature>
<feature type="transmembrane region" description="Helical" evidence="13">
    <location>
        <begin position="95"/>
        <end position="120"/>
    </location>
</feature>
<evidence type="ECO:0000313" key="14">
    <source>
        <dbReference type="EMBL" id="SHM72708.1"/>
    </source>
</evidence>
<feature type="transmembrane region" description="Helical" evidence="13">
    <location>
        <begin position="424"/>
        <end position="447"/>
    </location>
</feature>
<dbReference type="GO" id="GO:0005886">
    <property type="term" value="C:plasma membrane"/>
    <property type="evidence" value="ECO:0007669"/>
    <property type="project" value="UniProtKB-SubCell"/>
</dbReference>
<keyword evidence="8 13" id="KW-0812">Transmembrane</keyword>
<dbReference type="NCBIfam" id="TIGR00797">
    <property type="entry name" value="matE"/>
    <property type="match status" value="1"/>
</dbReference>
<feature type="transmembrane region" description="Helical" evidence="13">
    <location>
        <begin position="297"/>
        <end position="317"/>
    </location>
</feature>
<comment type="similarity">
    <text evidence="3">Belongs to the multi antimicrobial extrusion (MATE) (TC 2.A.66.1) family.</text>
</comment>
<dbReference type="GO" id="GO:0015297">
    <property type="term" value="F:antiporter activity"/>
    <property type="evidence" value="ECO:0007669"/>
    <property type="project" value="UniProtKB-KW"/>
</dbReference>